<dbReference type="PROSITE" id="PS51257">
    <property type="entry name" value="PROKAR_LIPOPROTEIN"/>
    <property type="match status" value="1"/>
</dbReference>
<name>A0A2V4A023_9BACT</name>
<feature type="signal peptide" evidence="1">
    <location>
        <begin position="1"/>
        <end position="20"/>
    </location>
</feature>
<evidence type="ECO:0000313" key="2">
    <source>
        <dbReference type="EMBL" id="PXY02082.1"/>
    </source>
</evidence>
<dbReference type="AlphaFoldDB" id="A0A2V4A023"/>
<accession>A0A2V4A023</accession>
<keyword evidence="1" id="KW-0732">Signal</keyword>
<dbReference type="InterPro" id="IPR032627">
    <property type="entry name" value="DUF4876"/>
</dbReference>
<dbReference type="Pfam" id="PF16215">
    <property type="entry name" value="DUF4876"/>
    <property type="match status" value="1"/>
</dbReference>
<evidence type="ECO:0000313" key="3">
    <source>
        <dbReference type="Proteomes" id="UP000248079"/>
    </source>
</evidence>
<reference evidence="2 3" key="1">
    <citation type="submission" date="2018-05" db="EMBL/GenBank/DDBJ databases">
        <title>Marinifilum breve JC075T sp. nov., a marine bacterium isolated from Yongle Blue Hole in the South China Sea.</title>
        <authorList>
            <person name="Fu T."/>
        </authorList>
    </citation>
    <scope>NUCLEOTIDE SEQUENCE [LARGE SCALE GENOMIC DNA]</scope>
    <source>
        <strain evidence="2 3">JC075</strain>
    </source>
</reference>
<feature type="chain" id="PRO_5015901076" description="DUF4876 domain-containing protein" evidence="1">
    <location>
        <begin position="21"/>
        <end position="418"/>
    </location>
</feature>
<keyword evidence="3" id="KW-1185">Reference proteome</keyword>
<comment type="caution">
    <text evidence="2">The sequence shown here is derived from an EMBL/GenBank/DDBJ whole genome shotgun (WGS) entry which is preliminary data.</text>
</comment>
<evidence type="ECO:0000256" key="1">
    <source>
        <dbReference type="SAM" id="SignalP"/>
    </source>
</evidence>
<sequence length="418" mass="46481">MKIKSLFFVLLALAVFTACDDDNTINKTLLSVNVNMPDDIKEKNPQITEAEFNLTNVNTGEVITKKVDYFPVSYFEVEDGLYNVDVNATIQYESANQEGEVIASNSVKARAVKDNVEVKDGNLDLPLNFFIQSTSNSFVISEIFFSGTSTPEGKSYRYDKFFEIYNNTNETLYADGLCIGEGAFNTVLTYSQLSPETAKTSKAVLHAIYRIPGSGNEYPIEPGKTLVLADIAKDHTEDNENSFDLSNSNFEWFDDYKNLDVDVPEVANLEKVVSYSRSIWTPHSRGYNAYVIFKLPNSITAETFATENAFDYSYVVHTSTKDITMNRQAWAIDTDDVIDAVECSAPSKFKGLAYSPKLDVGYTFVGETADKKYGHSVKRRVEKTTEDGRIVLMDNNDSSIDFLAGAENPSPGVVGDAE</sequence>
<dbReference type="Proteomes" id="UP000248079">
    <property type="component" value="Unassembled WGS sequence"/>
</dbReference>
<evidence type="ECO:0008006" key="4">
    <source>
        <dbReference type="Google" id="ProtNLM"/>
    </source>
</evidence>
<proteinExistence type="predicted"/>
<gene>
    <name evidence="2" type="ORF">DF185_05405</name>
</gene>
<dbReference type="EMBL" id="QFLI01000002">
    <property type="protein sequence ID" value="PXY02082.1"/>
    <property type="molecule type" value="Genomic_DNA"/>
</dbReference>
<organism evidence="2 3">
    <name type="scientific">Marinifilum breve</name>
    <dbReference type="NCBI Taxonomy" id="2184082"/>
    <lineage>
        <taxon>Bacteria</taxon>
        <taxon>Pseudomonadati</taxon>
        <taxon>Bacteroidota</taxon>
        <taxon>Bacteroidia</taxon>
        <taxon>Marinilabiliales</taxon>
        <taxon>Marinifilaceae</taxon>
    </lineage>
</organism>
<protein>
    <recommendedName>
        <fullName evidence="4">DUF4876 domain-containing protein</fullName>
    </recommendedName>
</protein>
<dbReference type="OrthoDB" id="1409865at2"/>
<dbReference type="RefSeq" id="WP_110359716.1">
    <property type="nucleotide sequence ID" value="NZ_QFLI01000002.1"/>
</dbReference>